<dbReference type="AlphaFoldDB" id="A0A182XTE6"/>
<feature type="transmembrane region" description="Helical" evidence="1">
    <location>
        <begin position="145"/>
        <end position="167"/>
    </location>
</feature>
<evidence type="ECO:0000313" key="2">
    <source>
        <dbReference type="EnsemblMetazoa" id="AQUA015087-PB"/>
    </source>
</evidence>
<keyword evidence="1" id="KW-1133">Transmembrane helix</keyword>
<reference evidence="2" key="1">
    <citation type="submission" date="2020-05" db="UniProtKB">
        <authorList>
            <consortium name="EnsemblMetazoa"/>
        </authorList>
    </citation>
    <scope>IDENTIFICATION</scope>
    <source>
        <strain evidence="2">SANGQUA</strain>
    </source>
</reference>
<keyword evidence="3" id="KW-1185">Reference proteome</keyword>
<dbReference type="VEuPathDB" id="VectorBase:AQUA015087"/>
<dbReference type="Proteomes" id="UP000076407">
    <property type="component" value="Unassembled WGS sequence"/>
</dbReference>
<feature type="transmembrane region" description="Helical" evidence="1">
    <location>
        <begin position="70"/>
        <end position="93"/>
    </location>
</feature>
<protein>
    <submittedName>
        <fullName evidence="2">Uncharacterized protein</fullName>
    </submittedName>
</protein>
<proteinExistence type="predicted"/>
<dbReference type="EnsemblMetazoa" id="AQUA015087-RB">
    <property type="protein sequence ID" value="AQUA015087-PB"/>
    <property type="gene ID" value="AQUA015087"/>
</dbReference>
<evidence type="ECO:0000313" key="3">
    <source>
        <dbReference type="Proteomes" id="UP000076407"/>
    </source>
</evidence>
<name>A0A182XTE6_ANOQN</name>
<evidence type="ECO:0000256" key="1">
    <source>
        <dbReference type="SAM" id="Phobius"/>
    </source>
</evidence>
<keyword evidence="1" id="KW-0812">Transmembrane</keyword>
<keyword evidence="1" id="KW-0472">Membrane</keyword>
<organism evidence="2 3">
    <name type="scientific">Anopheles quadriannulatus</name>
    <name type="common">Mosquito</name>
    <dbReference type="NCBI Taxonomy" id="34691"/>
    <lineage>
        <taxon>Eukaryota</taxon>
        <taxon>Metazoa</taxon>
        <taxon>Ecdysozoa</taxon>
        <taxon>Arthropoda</taxon>
        <taxon>Hexapoda</taxon>
        <taxon>Insecta</taxon>
        <taxon>Pterygota</taxon>
        <taxon>Neoptera</taxon>
        <taxon>Endopterygota</taxon>
        <taxon>Diptera</taxon>
        <taxon>Nematocera</taxon>
        <taxon>Culicoidea</taxon>
        <taxon>Culicidae</taxon>
        <taxon>Anophelinae</taxon>
        <taxon>Anopheles</taxon>
    </lineage>
</organism>
<accession>A0A182XTE6</accession>
<sequence>MAGGVQSIEKDQSLVIYTTQPLHYSTCAECVKPTWRITPLLLNASTFTVGRILRETRYEESSPRTPKYDFASSIIGISIILLTGGLLLCNGFIRKRNYKRYNTSKIYVLVCFRLNYVKNSVSIRLLAFFVSFIRISISKCIYACIYYYILIHIIVYIIRYILIPSFLSLSPSHRDALQHVFTF</sequence>